<dbReference type="EMBL" id="SJPU01000010">
    <property type="protein sequence ID" value="TWU08602.1"/>
    <property type="molecule type" value="Genomic_DNA"/>
</dbReference>
<evidence type="ECO:0000313" key="1">
    <source>
        <dbReference type="EMBL" id="TWU08602.1"/>
    </source>
</evidence>
<protein>
    <submittedName>
        <fullName evidence="1">Uncharacterized protein</fullName>
    </submittedName>
</protein>
<comment type="caution">
    <text evidence="1">The sequence shown here is derived from an EMBL/GenBank/DDBJ whole genome shotgun (WGS) entry which is preliminary data.</text>
</comment>
<keyword evidence="2" id="KW-1185">Reference proteome</keyword>
<evidence type="ECO:0000313" key="2">
    <source>
        <dbReference type="Proteomes" id="UP000319908"/>
    </source>
</evidence>
<dbReference type="Proteomes" id="UP000319908">
    <property type="component" value="Unassembled WGS sequence"/>
</dbReference>
<reference evidence="1 2" key="1">
    <citation type="journal article" date="2020" name="Antonie Van Leeuwenhoek">
        <title>Rhodopirellula heiligendammensis sp. nov., Rhodopirellula pilleata sp. nov., and Rhodopirellula solitaria sp. nov. isolated from natural or artificial marine surfaces in Northern Germany and California, USA, and emended description of the genus Rhodopirellula.</title>
        <authorList>
            <person name="Kallscheuer N."/>
            <person name="Wiegand S."/>
            <person name="Jogler M."/>
            <person name="Boedeker C."/>
            <person name="Peeters S.H."/>
            <person name="Rast P."/>
            <person name="Heuer A."/>
            <person name="Jetten M.S.M."/>
            <person name="Rohde M."/>
            <person name="Jogler C."/>
        </authorList>
    </citation>
    <scope>NUCLEOTIDE SEQUENCE [LARGE SCALE GENOMIC DNA]</scope>
    <source>
        <strain evidence="1 2">Poly21</strain>
    </source>
</reference>
<name>A0A5C6BAC9_9BACT</name>
<proteinExistence type="predicted"/>
<accession>A0A5C6BAC9</accession>
<organism evidence="1 2">
    <name type="scientific">Allorhodopirellula heiligendammensis</name>
    <dbReference type="NCBI Taxonomy" id="2714739"/>
    <lineage>
        <taxon>Bacteria</taxon>
        <taxon>Pseudomonadati</taxon>
        <taxon>Planctomycetota</taxon>
        <taxon>Planctomycetia</taxon>
        <taxon>Pirellulales</taxon>
        <taxon>Pirellulaceae</taxon>
        <taxon>Allorhodopirellula</taxon>
    </lineage>
</organism>
<sequence length="291" mass="30167">MLLPDEPLFHDSWAQPSGTPPLPVVIAEIAFSAQFLLRYPRDTQGRLVAIDIESALKQPDVERWATYAGGVSCFLVCLGRLSASRWGHSPKSKVTKTVIFTNCTAPEKDSSMNRWLLIGSLTGLMVLSTGCLHHNTRGGCQTCGTQGGMACGGQCSTGQCGDAGCNSCGNNSGLFGKAYGKVAGCYTGNQSACNGECNNGCNAGCNTCGNGGCPNCPGGRLGCTAGPLGWQQGGLDYSSHLNPGFLGHHAGSAAAAQPFTPGPPSAQVAYPYYTHRGPRDFLMANPPSIGP</sequence>
<dbReference type="AlphaFoldDB" id="A0A5C6BAC9"/>
<gene>
    <name evidence="1" type="ORF">Poly21_55710</name>
</gene>